<feature type="region of interest" description="Disordered" evidence="4">
    <location>
        <begin position="395"/>
        <end position="415"/>
    </location>
</feature>
<dbReference type="InterPro" id="IPR029787">
    <property type="entry name" value="Nucleotide_cyclase"/>
</dbReference>
<feature type="transmembrane region" description="Helical" evidence="5">
    <location>
        <begin position="43"/>
        <end position="62"/>
    </location>
</feature>
<keyword evidence="5" id="KW-0472">Membrane</keyword>
<keyword evidence="5" id="KW-1133">Transmembrane helix</keyword>
<dbReference type="EMBL" id="JACCDE010000055">
    <property type="protein sequence ID" value="NYS80424.1"/>
    <property type="molecule type" value="Genomic_DNA"/>
</dbReference>
<dbReference type="InterPro" id="IPR043128">
    <property type="entry name" value="Rev_trsase/Diguanyl_cyclase"/>
</dbReference>
<comment type="caution">
    <text evidence="7">The sequence shown here is derived from an EMBL/GenBank/DDBJ whole genome shotgun (WGS) entry which is preliminary data.</text>
</comment>
<dbReference type="RefSeq" id="WP_179917372.1">
    <property type="nucleotide sequence ID" value="NZ_JACCDE010000055.1"/>
</dbReference>
<gene>
    <name evidence="7" type="ORF">HZS80_22440</name>
</gene>
<dbReference type="Proteomes" id="UP000526892">
    <property type="component" value="Unassembled WGS sequence"/>
</dbReference>
<dbReference type="EC" id="2.7.7.65" evidence="2"/>
<dbReference type="Gene3D" id="3.30.70.270">
    <property type="match status" value="1"/>
</dbReference>
<dbReference type="GO" id="GO:0043709">
    <property type="term" value="P:cell adhesion involved in single-species biofilm formation"/>
    <property type="evidence" value="ECO:0007669"/>
    <property type="project" value="TreeGrafter"/>
</dbReference>
<keyword evidence="8" id="KW-1185">Reference proteome</keyword>
<dbReference type="PROSITE" id="PS50887">
    <property type="entry name" value="GGDEF"/>
    <property type="match status" value="1"/>
</dbReference>
<feature type="transmembrane region" description="Helical" evidence="5">
    <location>
        <begin position="103"/>
        <end position="120"/>
    </location>
</feature>
<dbReference type="Pfam" id="PF00990">
    <property type="entry name" value="GGDEF"/>
    <property type="match status" value="1"/>
</dbReference>
<dbReference type="PANTHER" id="PTHR45138:SF9">
    <property type="entry name" value="DIGUANYLATE CYCLASE DGCM-RELATED"/>
    <property type="match status" value="1"/>
</dbReference>
<dbReference type="SMART" id="SM00267">
    <property type="entry name" value="GGDEF"/>
    <property type="match status" value="1"/>
</dbReference>
<dbReference type="NCBIfam" id="TIGR00254">
    <property type="entry name" value="GGDEF"/>
    <property type="match status" value="1"/>
</dbReference>
<comment type="catalytic activity">
    <reaction evidence="3">
        <text>2 GTP = 3',3'-c-di-GMP + 2 diphosphate</text>
        <dbReference type="Rhea" id="RHEA:24898"/>
        <dbReference type="ChEBI" id="CHEBI:33019"/>
        <dbReference type="ChEBI" id="CHEBI:37565"/>
        <dbReference type="ChEBI" id="CHEBI:58805"/>
        <dbReference type="EC" id="2.7.7.65"/>
    </reaction>
</comment>
<feature type="transmembrane region" description="Helical" evidence="5">
    <location>
        <begin position="68"/>
        <end position="91"/>
    </location>
</feature>
<evidence type="ECO:0000256" key="1">
    <source>
        <dbReference type="ARBA" id="ARBA00001946"/>
    </source>
</evidence>
<reference evidence="7 8" key="1">
    <citation type="journal article" date="2003" name="Extremophiles">
        <title>Halomonas glaciei sp. nov. isolated from fast ice of Adelie Land, Antarctica.</title>
        <authorList>
            <person name="Reddy G.S."/>
            <person name="Raghavan P.U."/>
            <person name="Sarita N.B."/>
            <person name="Prakash J.S."/>
            <person name="Nagesh N."/>
            <person name="Delille D."/>
            <person name="Shivaji S."/>
        </authorList>
    </citation>
    <scope>NUCLEOTIDE SEQUENCE [LARGE SCALE GENOMIC DNA]</scope>
    <source>
        <strain evidence="7 8">DD39</strain>
    </source>
</reference>
<proteinExistence type="predicted"/>
<evidence type="ECO:0000256" key="5">
    <source>
        <dbReference type="SAM" id="Phobius"/>
    </source>
</evidence>
<feature type="transmembrane region" description="Helical" evidence="5">
    <location>
        <begin position="151"/>
        <end position="168"/>
    </location>
</feature>
<organism evidence="7 8">
    <name type="scientific">Vreelandella glaciei</name>
    <dbReference type="NCBI Taxonomy" id="186761"/>
    <lineage>
        <taxon>Bacteria</taxon>
        <taxon>Pseudomonadati</taxon>
        <taxon>Pseudomonadota</taxon>
        <taxon>Gammaproteobacteria</taxon>
        <taxon>Oceanospirillales</taxon>
        <taxon>Halomonadaceae</taxon>
        <taxon>Vreelandella</taxon>
    </lineage>
</organism>
<feature type="transmembrane region" description="Helical" evidence="5">
    <location>
        <begin position="126"/>
        <end position="144"/>
    </location>
</feature>
<dbReference type="PANTHER" id="PTHR45138">
    <property type="entry name" value="REGULATORY COMPONENTS OF SENSORY TRANSDUCTION SYSTEM"/>
    <property type="match status" value="1"/>
</dbReference>
<evidence type="ECO:0000313" key="7">
    <source>
        <dbReference type="EMBL" id="NYS80424.1"/>
    </source>
</evidence>
<evidence type="ECO:0000256" key="2">
    <source>
        <dbReference type="ARBA" id="ARBA00012528"/>
    </source>
</evidence>
<dbReference type="FunFam" id="3.30.70.270:FF:000001">
    <property type="entry name" value="Diguanylate cyclase domain protein"/>
    <property type="match status" value="1"/>
</dbReference>
<evidence type="ECO:0000256" key="4">
    <source>
        <dbReference type="SAM" id="MobiDB-lite"/>
    </source>
</evidence>
<evidence type="ECO:0000259" key="6">
    <source>
        <dbReference type="PROSITE" id="PS50887"/>
    </source>
</evidence>
<dbReference type="GO" id="GO:1902201">
    <property type="term" value="P:negative regulation of bacterial-type flagellum-dependent cell motility"/>
    <property type="evidence" value="ECO:0007669"/>
    <property type="project" value="TreeGrafter"/>
</dbReference>
<keyword evidence="5" id="KW-0812">Transmembrane</keyword>
<name>A0A7Z0LXM2_9GAMM</name>
<dbReference type="SUPFAM" id="SSF55073">
    <property type="entry name" value="Nucleotide cyclase"/>
    <property type="match status" value="1"/>
</dbReference>
<dbReference type="GO" id="GO:0052621">
    <property type="term" value="F:diguanylate cyclase activity"/>
    <property type="evidence" value="ECO:0007669"/>
    <property type="project" value="UniProtKB-EC"/>
</dbReference>
<dbReference type="AlphaFoldDB" id="A0A7Z0LXM2"/>
<feature type="domain" description="GGDEF" evidence="6">
    <location>
        <begin position="261"/>
        <end position="397"/>
    </location>
</feature>
<sequence length="415" mass="45888">MVNDALLKAVEDELDGAHCRLRFADDVEARFEADTQRQRSRNMVLAGVISAIIYCLFLINDYSFRPEAFATAVQLRMGVMLPFGLSVLWWVYRGVSPVLRETLMASTVVVATVVSCLIFAKSVAPYSYLDVFSFGLILLVGNIVYSLRFSYACASSAASIVIILAFVLPYEPMPVEAKRLAIFTIIAMGIFSLVANYRFELSERTSYLHVLKEKIRAGYYLKDNQKLSQLSITDPLTNLANRRQFDAVLPVRWKEAIDKGMCMGLMVIDIDYFKAYNDFYGHPQGDICLQQVAKAMHDNSRDADLVVRLGGEEFVVLMVNASSEATNVAAERIRASIAALRIPNFGVSHQAYITVSVGVAVLSPTDELTPTDLLSAADRALYEAKRQGRNAIRMANLAGSPSDGDAAGDLDRLSR</sequence>
<evidence type="ECO:0000313" key="8">
    <source>
        <dbReference type="Proteomes" id="UP000526892"/>
    </source>
</evidence>
<protein>
    <recommendedName>
        <fullName evidence="2">diguanylate cyclase</fullName>
        <ecNumber evidence="2">2.7.7.65</ecNumber>
    </recommendedName>
</protein>
<dbReference type="InterPro" id="IPR050469">
    <property type="entry name" value="Diguanylate_Cyclase"/>
</dbReference>
<dbReference type="CDD" id="cd01949">
    <property type="entry name" value="GGDEF"/>
    <property type="match status" value="1"/>
</dbReference>
<evidence type="ECO:0000256" key="3">
    <source>
        <dbReference type="ARBA" id="ARBA00034247"/>
    </source>
</evidence>
<comment type="cofactor">
    <cofactor evidence="1">
        <name>Mg(2+)</name>
        <dbReference type="ChEBI" id="CHEBI:18420"/>
    </cofactor>
</comment>
<accession>A0A7Z0LXM2</accession>
<dbReference type="InterPro" id="IPR000160">
    <property type="entry name" value="GGDEF_dom"/>
</dbReference>
<dbReference type="GO" id="GO:0005886">
    <property type="term" value="C:plasma membrane"/>
    <property type="evidence" value="ECO:0007669"/>
    <property type="project" value="TreeGrafter"/>
</dbReference>
<feature type="transmembrane region" description="Helical" evidence="5">
    <location>
        <begin position="180"/>
        <end position="199"/>
    </location>
</feature>